<protein>
    <submittedName>
        <fullName evidence="3">DDB1-and CUL4-associated factor-like 1</fullName>
    </submittedName>
</protein>
<dbReference type="PANTHER" id="PTHR13129">
    <property type="entry name" value="VPRBP PROTEIN-RELATED"/>
    <property type="match status" value="1"/>
</dbReference>
<evidence type="ECO:0000256" key="1">
    <source>
        <dbReference type="ARBA" id="ARBA00004123"/>
    </source>
</evidence>
<dbReference type="GO" id="GO:0016567">
    <property type="term" value="P:protein ubiquitination"/>
    <property type="evidence" value="ECO:0007669"/>
    <property type="project" value="InterPro"/>
</dbReference>
<reference evidence="3 4" key="1">
    <citation type="submission" date="2018-09" db="EMBL/GenBank/DDBJ databases">
        <title>A high-quality reference genome of wild soybean provides a powerful tool to mine soybean genomes.</title>
        <authorList>
            <person name="Xie M."/>
            <person name="Chung C.Y.L."/>
            <person name="Li M.-W."/>
            <person name="Wong F.-L."/>
            <person name="Chan T.-F."/>
            <person name="Lam H.-M."/>
        </authorList>
    </citation>
    <scope>NUCLEOTIDE SEQUENCE [LARGE SCALE GENOMIC DNA]</scope>
    <source>
        <strain evidence="4">cv. W05</strain>
        <tissue evidence="3">Hypocotyl of etiolated seedlings</tissue>
    </source>
</reference>
<name>A0A445H5L4_GLYSO</name>
<dbReference type="InterPro" id="IPR033270">
    <property type="entry name" value="VPRBP/DCAF1"/>
</dbReference>
<dbReference type="InterPro" id="IPR015943">
    <property type="entry name" value="WD40/YVTN_repeat-like_dom_sf"/>
</dbReference>
<comment type="subcellular location">
    <subcellularLocation>
        <location evidence="1">Nucleus</location>
    </subcellularLocation>
</comment>
<sequence length="203" mass="22729">MASSSFVISTTGHPESAIRAWNCFHKICNSVILFFPPSLSCSSSPLFLVIINSEVWELRRFRLLLSVPSLDQTTITFNAHGDVIYAILRINIKDVMSDKFHTRWVKHPLFAAFRIVDAINYSDIATIPVDDCVIDFATEPTDSFVGLLTMSENDDYVEGGDVDDMCGNVIAYEIGYQTPTNNDSNLHDVGNKFIYLRSKSSCN</sequence>
<comment type="caution">
    <text evidence="3">The sequence shown here is derived from an EMBL/GenBank/DDBJ whole genome shotgun (WGS) entry which is preliminary data.</text>
</comment>
<dbReference type="PANTHER" id="PTHR13129:SF4">
    <property type="entry name" value="DDB1- AND CUL4-ASSOCIATED FACTOR 1"/>
    <property type="match status" value="1"/>
</dbReference>
<evidence type="ECO:0000313" key="3">
    <source>
        <dbReference type="EMBL" id="RZB68762.1"/>
    </source>
</evidence>
<keyword evidence="2" id="KW-0539">Nucleus</keyword>
<dbReference type="Proteomes" id="UP000289340">
    <property type="component" value="Chromosome 14"/>
</dbReference>
<gene>
    <name evidence="3" type="ORF">D0Y65_038509</name>
</gene>
<evidence type="ECO:0000313" key="4">
    <source>
        <dbReference type="Proteomes" id="UP000289340"/>
    </source>
</evidence>
<dbReference type="Gene3D" id="2.130.10.10">
    <property type="entry name" value="YVTN repeat-like/Quinoprotein amine dehydrogenase"/>
    <property type="match status" value="1"/>
</dbReference>
<keyword evidence="4" id="KW-1185">Reference proteome</keyword>
<dbReference type="AlphaFoldDB" id="A0A445H5L4"/>
<proteinExistence type="predicted"/>
<accession>A0A445H5L4</accession>
<dbReference type="EMBL" id="QZWG01000014">
    <property type="protein sequence ID" value="RZB68762.1"/>
    <property type="molecule type" value="Genomic_DNA"/>
</dbReference>
<organism evidence="3 4">
    <name type="scientific">Glycine soja</name>
    <name type="common">Wild soybean</name>
    <dbReference type="NCBI Taxonomy" id="3848"/>
    <lineage>
        <taxon>Eukaryota</taxon>
        <taxon>Viridiplantae</taxon>
        <taxon>Streptophyta</taxon>
        <taxon>Embryophyta</taxon>
        <taxon>Tracheophyta</taxon>
        <taxon>Spermatophyta</taxon>
        <taxon>Magnoliopsida</taxon>
        <taxon>eudicotyledons</taxon>
        <taxon>Gunneridae</taxon>
        <taxon>Pentapetalae</taxon>
        <taxon>rosids</taxon>
        <taxon>fabids</taxon>
        <taxon>Fabales</taxon>
        <taxon>Fabaceae</taxon>
        <taxon>Papilionoideae</taxon>
        <taxon>50 kb inversion clade</taxon>
        <taxon>NPAAA clade</taxon>
        <taxon>indigoferoid/millettioid clade</taxon>
        <taxon>Phaseoleae</taxon>
        <taxon>Glycine</taxon>
        <taxon>Glycine subgen. Soja</taxon>
    </lineage>
</organism>
<evidence type="ECO:0000256" key="2">
    <source>
        <dbReference type="ARBA" id="ARBA00023242"/>
    </source>
</evidence>
<dbReference type="GO" id="GO:0005634">
    <property type="term" value="C:nucleus"/>
    <property type="evidence" value="ECO:0007669"/>
    <property type="project" value="UniProtKB-SubCell"/>
</dbReference>
<dbReference type="GO" id="GO:0080008">
    <property type="term" value="C:Cul4-RING E3 ubiquitin ligase complex"/>
    <property type="evidence" value="ECO:0007669"/>
    <property type="project" value="TreeGrafter"/>
</dbReference>